<evidence type="ECO:0000313" key="3">
    <source>
        <dbReference type="Proteomes" id="UP000261811"/>
    </source>
</evidence>
<comment type="caution">
    <text evidence="2">The sequence shown here is derived from an EMBL/GenBank/DDBJ whole genome shotgun (WGS) entry which is preliminary data.</text>
</comment>
<protein>
    <submittedName>
        <fullName evidence="2">Uncharacterized protein</fullName>
    </submittedName>
</protein>
<dbReference type="EMBL" id="QURH01000858">
    <property type="protein sequence ID" value="RFU38181.1"/>
    <property type="molecule type" value="Genomic_DNA"/>
</dbReference>
<accession>A0A372JDU1</accession>
<gene>
    <name evidence="2" type="ORF">DZF91_29045</name>
</gene>
<dbReference type="RefSeq" id="WP_158588073.1">
    <property type="nucleotide sequence ID" value="NZ_QURH01000858.1"/>
</dbReference>
<organism evidence="2 3">
    <name type="scientific">Actinomadura logoneensis</name>
    <dbReference type="NCBI Taxonomy" id="2293572"/>
    <lineage>
        <taxon>Bacteria</taxon>
        <taxon>Bacillati</taxon>
        <taxon>Actinomycetota</taxon>
        <taxon>Actinomycetes</taxon>
        <taxon>Streptosporangiales</taxon>
        <taxon>Thermomonosporaceae</taxon>
        <taxon>Actinomadura</taxon>
    </lineage>
</organism>
<feature type="non-terminal residue" evidence="2">
    <location>
        <position position="1"/>
    </location>
</feature>
<sequence length="344" mass="36711">TATRAKHARAEHARAGHGRAAAPWRPAWSALGPRNTVLASDFAPVSVLLATHLKTAAKAPRTKSVHAWVTGPGGWKRDLALKLWSGHSRTDGTWSNRLSLPPEAPAGNYSVGFLATNSRGQRAWRGSAASFSVSKTSHVPLDVSPTGPLQMTSSGREVVAKLFRPAHTSSAYATFTGPDGRILNAGFSLVSGNVDYGMWQATLQMPASAAPGTWRISTSYATAPGSVWNAGPATAVALRQTSAFTVTARPTRIRRGSPVVLSGRLTGRLPNGAYGGLARRRLQLMFRWNAGGAGPQRINGVTTDAKGRFRVSGYAARNGWMWLTWAGDPLYQAGTSRTFWITIK</sequence>
<proteinExistence type="predicted"/>
<dbReference type="AlphaFoldDB" id="A0A372JDU1"/>
<evidence type="ECO:0000313" key="2">
    <source>
        <dbReference type="EMBL" id="RFU38181.1"/>
    </source>
</evidence>
<dbReference type="OrthoDB" id="3457792at2"/>
<evidence type="ECO:0000256" key="1">
    <source>
        <dbReference type="SAM" id="MobiDB-lite"/>
    </source>
</evidence>
<feature type="region of interest" description="Disordered" evidence="1">
    <location>
        <begin position="1"/>
        <end position="20"/>
    </location>
</feature>
<dbReference type="Proteomes" id="UP000261811">
    <property type="component" value="Unassembled WGS sequence"/>
</dbReference>
<reference evidence="2 3" key="1">
    <citation type="submission" date="2018-08" db="EMBL/GenBank/DDBJ databases">
        <title>Actinomadura jelena sp. nov., a novel Actinomycete isolated from soil in Chad.</title>
        <authorList>
            <person name="Shi L."/>
        </authorList>
    </citation>
    <scope>NUCLEOTIDE SEQUENCE [LARGE SCALE GENOMIC DNA]</scope>
    <source>
        <strain evidence="2 3">NEAU-G17</strain>
    </source>
</reference>
<keyword evidence="3" id="KW-1185">Reference proteome</keyword>
<name>A0A372JDU1_9ACTN</name>